<evidence type="ECO:0000256" key="1">
    <source>
        <dbReference type="ARBA" id="ARBA00001966"/>
    </source>
</evidence>
<comment type="cofactor">
    <cofactor evidence="1">
        <name>[4Fe-4S] cluster</name>
        <dbReference type="ChEBI" id="CHEBI:49883"/>
    </cofactor>
</comment>
<keyword evidence="5" id="KW-0560">Oxidoreductase</keyword>
<feature type="region of interest" description="Disordered" evidence="9">
    <location>
        <begin position="461"/>
        <end position="484"/>
    </location>
</feature>
<evidence type="ECO:0000259" key="10">
    <source>
        <dbReference type="SMART" id="SM00790"/>
    </source>
</evidence>
<dbReference type="InterPro" id="IPR036021">
    <property type="entry name" value="Tungsten_al_ferr_oxy-like_C"/>
</dbReference>
<evidence type="ECO:0000256" key="8">
    <source>
        <dbReference type="ARBA" id="ARBA00049934"/>
    </source>
</evidence>
<dbReference type="GO" id="GO:0051539">
    <property type="term" value="F:4 iron, 4 sulfur cluster binding"/>
    <property type="evidence" value="ECO:0007669"/>
    <property type="project" value="UniProtKB-KW"/>
</dbReference>
<dbReference type="InterPro" id="IPR036503">
    <property type="entry name" value="Ald_Fedxn_OxRdtase_N_sf"/>
</dbReference>
<keyword evidence="7" id="KW-0411">Iron-sulfur</keyword>
<keyword evidence="6" id="KW-0408">Iron</keyword>
<dbReference type="SMART" id="SM00790">
    <property type="entry name" value="AFOR_N"/>
    <property type="match status" value="1"/>
</dbReference>
<feature type="domain" description="Aldehyde ferredoxin oxidoreductase N-terminal" evidence="10">
    <location>
        <begin position="1"/>
        <end position="119"/>
    </location>
</feature>
<dbReference type="PANTHER" id="PTHR30038">
    <property type="entry name" value="ALDEHYDE FERREDOXIN OXIDOREDUCTASE"/>
    <property type="match status" value="1"/>
</dbReference>
<evidence type="ECO:0000313" key="12">
    <source>
        <dbReference type="Proteomes" id="UP000070175"/>
    </source>
</evidence>
<organism evidence="11 12">
    <name type="scientific">candidate division MSBL1 archaeon SCGC-AAA382N08</name>
    <dbReference type="NCBI Taxonomy" id="1698285"/>
    <lineage>
        <taxon>Archaea</taxon>
        <taxon>Methanobacteriati</taxon>
        <taxon>Methanobacteriota</taxon>
        <taxon>candidate division MSBL1</taxon>
    </lineage>
</organism>
<comment type="cofactor">
    <cofactor evidence="8">
        <name>tungstopterin</name>
        <dbReference type="ChEBI" id="CHEBI:30402"/>
    </cofactor>
</comment>
<evidence type="ECO:0000256" key="7">
    <source>
        <dbReference type="ARBA" id="ARBA00023014"/>
    </source>
</evidence>
<dbReference type="GO" id="GO:0016625">
    <property type="term" value="F:oxidoreductase activity, acting on the aldehyde or oxo group of donors, iron-sulfur protein as acceptor"/>
    <property type="evidence" value="ECO:0007669"/>
    <property type="project" value="InterPro"/>
</dbReference>
<dbReference type="InterPro" id="IPR013985">
    <property type="entry name" value="Ald_Fedxn_OxRdtase_dom3"/>
</dbReference>
<dbReference type="InterPro" id="IPR051919">
    <property type="entry name" value="W-dependent_AOR"/>
</dbReference>
<dbReference type="SUPFAM" id="SSF48310">
    <property type="entry name" value="Aldehyde ferredoxin oxidoreductase, C-terminal domains"/>
    <property type="match status" value="1"/>
</dbReference>
<evidence type="ECO:0000256" key="3">
    <source>
        <dbReference type="ARBA" id="ARBA00022485"/>
    </source>
</evidence>
<keyword evidence="12" id="KW-1185">Reference proteome</keyword>
<dbReference type="Gene3D" id="1.10.569.10">
    <property type="entry name" value="Aldehyde Ferredoxin Oxidoreductase Protein, subunit A, domain 2"/>
    <property type="match status" value="1"/>
</dbReference>
<keyword evidence="4" id="KW-0479">Metal-binding</keyword>
<evidence type="ECO:0000256" key="2">
    <source>
        <dbReference type="ARBA" id="ARBA00011032"/>
    </source>
</evidence>
<dbReference type="Pfam" id="PF01314">
    <property type="entry name" value="AFOR_C"/>
    <property type="match status" value="1"/>
</dbReference>
<sequence>NSVSDSYAGGFFGHELGSSGYDGIIVRGKSDTPSYISLTEGEGKIYSAENLWNSSVAKTESILKDEHDGGRVTSIGIAGENLVKFACIINDRNRAAGRPGFGAVMGSKNLKAVHVKGSYDKPIYNEEKFEEAKSEYREELSPRISWGKLGAGGALTGLNEMGALPTKNFQEGVFDGAEKIDGKKMYDEILTGRDTCSGCPIRCKRVVETEFDGEKVEEKYGGPEYETLASFGSFCLNDDLDSIALADQKCNKYGLDTISTGNSIAFAIEASEKGLISEDLEWGDANQIVQLVDKIANREGLGDILAEGIDKVAEEIGADFAMHVKGQEIPMHEPRGKKALALSYATSPRGANHMEVVHDTFKKHPSELDLKSDMSRFDLESKAEYCKLYEDLVSFTNSVIVCAYTSWVAYFSGAYTYPHIRKTLQAVTGEDMDKEKMLKIGERNINLLKLLSGREEISRSEDKLPERFEENLPRGASSGENIPSEKLQKVIEKYYKLRGWDEYGPTKDKLEDLGMKEF</sequence>
<dbReference type="InterPro" id="IPR013984">
    <property type="entry name" value="Ald_Fedxn_OxRdtase_dom2"/>
</dbReference>
<dbReference type="GO" id="GO:0009055">
    <property type="term" value="F:electron transfer activity"/>
    <property type="evidence" value="ECO:0007669"/>
    <property type="project" value="InterPro"/>
</dbReference>
<dbReference type="SUPFAM" id="SSF56228">
    <property type="entry name" value="Aldehyde ferredoxin oxidoreductase, N-terminal domain"/>
    <property type="match status" value="1"/>
</dbReference>
<evidence type="ECO:0000313" key="11">
    <source>
        <dbReference type="EMBL" id="KXB07880.1"/>
    </source>
</evidence>
<name>A0A133VN79_9EURY</name>
<dbReference type="PANTHER" id="PTHR30038:SF0">
    <property type="entry name" value="TUNGSTEN-CONTAINING ALDEHYDE FERREDOXIN OXIDOREDUCTASE"/>
    <property type="match status" value="1"/>
</dbReference>
<dbReference type="Gene3D" id="3.60.9.10">
    <property type="entry name" value="Aldehyde ferredoxin oxidoreductase, N-terminal domain"/>
    <property type="match status" value="1"/>
</dbReference>
<evidence type="ECO:0000256" key="4">
    <source>
        <dbReference type="ARBA" id="ARBA00022723"/>
    </source>
</evidence>
<evidence type="ECO:0000256" key="5">
    <source>
        <dbReference type="ARBA" id="ARBA00023002"/>
    </source>
</evidence>
<dbReference type="Pfam" id="PF02730">
    <property type="entry name" value="AFOR_N"/>
    <property type="match status" value="1"/>
</dbReference>
<dbReference type="EMBL" id="LHYJ01000042">
    <property type="protein sequence ID" value="KXB07880.1"/>
    <property type="molecule type" value="Genomic_DNA"/>
</dbReference>
<dbReference type="Proteomes" id="UP000070175">
    <property type="component" value="Unassembled WGS sequence"/>
</dbReference>
<dbReference type="Gene3D" id="1.10.599.10">
    <property type="entry name" value="Aldehyde Ferredoxin Oxidoreductase Protein, subunit A, domain 3"/>
    <property type="match status" value="1"/>
</dbReference>
<comment type="similarity">
    <text evidence="2">Belongs to the AOR/FOR family.</text>
</comment>
<gene>
    <name evidence="11" type="ORF">AKJ56_02205</name>
</gene>
<dbReference type="InterPro" id="IPR013983">
    <property type="entry name" value="Ald_Fedxn_OxRdtase_N"/>
</dbReference>
<dbReference type="GO" id="GO:0046872">
    <property type="term" value="F:metal ion binding"/>
    <property type="evidence" value="ECO:0007669"/>
    <property type="project" value="UniProtKB-KW"/>
</dbReference>
<dbReference type="InterPro" id="IPR001203">
    <property type="entry name" value="OxRdtase_Ald_Fedxn_C"/>
</dbReference>
<reference evidence="11 12" key="1">
    <citation type="journal article" date="2016" name="Sci. Rep.">
        <title>Metabolic traits of an uncultured archaeal lineage -MSBL1- from brine pools of the Red Sea.</title>
        <authorList>
            <person name="Mwirichia R."/>
            <person name="Alam I."/>
            <person name="Rashid M."/>
            <person name="Vinu M."/>
            <person name="Ba-Alawi W."/>
            <person name="Anthony Kamau A."/>
            <person name="Kamanda Ngugi D."/>
            <person name="Goker M."/>
            <person name="Klenk H.P."/>
            <person name="Bajic V."/>
            <person name="Stingl U."/>
        </authorList>
    </citation>
    <scope>NUCLEOTIDE SEQUENCE [LARGE SCALE GENOMIC DNA]</scope>
    <source>
        <strain evidence="11">SCGC-AAA382N08</strain>
    </source>
</reference>
<feature type="non-terminal residue" evidence="11">
    <location>
        <position position="1"/>
    </location>
</feature>
<protein>
    <recommendedName>
        <fullName evidence="10">Aldehyde ferredoxin oxidoreductase N-terminal domain-containing protein</fullName>
    </recommendedName>
</protein>
<dbReference type="AlphaFoldDB" id="A0A133VN79"/>
<evidence type="ECO:0000256" key="6">
    <source>
        <dbReference type="ARBA" id="ARBA00023004"/>
    </source>
</evidence>
<keyword evidence="3" id="KW-0004">4Fe-4S</keyword>
<comment type="caution">
    <text evidence="11">The sequence shown here is derived from an EMBL/GenBank/DDBJ whole genome shotgun (WGS) entry which is preliminary data.</text>
</comment>
<accession>A0A133VN79</accession>
<feature type="compositionally biased region" description="Basic and acidic residues" evidence="9">
    <location>
        <begin position="461"/>
        <end position="472"/>
    </location>
</feature>
<proteinExistence type="inferred from homology"/>
<evidence type="ECO:0000256" key="9">
    <source>
        <dbReference type="SAM" id="MobiDB-lite"/>
    </source>
</evidence>